<proteinExistence type="inferred from homology"/>
<dbReference type="Proteomes" id="UP001597145">
    <property type="component" value="Unassembled WGS sequence"/>
</dbReference>
<evidence type="ECO:0000313" key="2">
    <source>
        <dbReference type="EMBL" id="MFD1528328.1"/>
    </source>
</evidence>
<dbReference type="InterPro" id="IPR036291">
    <property type="entry name" value="NAD(P)-bd_dom_sf"/>
</dbReference>
<dbReference type="Gene3D" id="3.40.50.720">
    <property type="entry name" value="NAD(P)-binding Rossmann-like Domain"/>
    <property type="match status" value="1"/>
</dbReference>
<evidence type="ECO:0000313" key="3">
    <source>
        <dbReference type="Proteomes" id="UP001597145"/>
    </source>
</evidence>
<comment type="similarity">
    <text evidence="1">Belongs to the short-chain dehydrogenases/reductases (SDR) family.</text>
</comment>
<dbReference type="SUPFAM" id="SSF51735">
    <property type="entry name" value="NAD(P)-binding Rossmann-fold domains"/>
    <property type="match status" value="1"/>
</dbReference>
<keyword evidence="3" id="KW-1185">Reference proteome</keyword>
<protein>
    <submittedName>
        <fullName evidence="2">SDR family NAD(P)-dependent oxidoreductase</fullName>
    </submittedName>
</protein>
<dbReference type="RefSeq" id="WP_343988523.1">
    <property type="nucleotide sequence ID" value="NZ_BAAAJG010000029.1"/>
</dbReference>
<organism evidence="2 3">
    <name type="scientific">Pseudonocardia aurantiaca</name>
    <dbReference type="NCBI Taxonomy" id="75290"/>
    <lineage>
        <taxon>Bacteria</taxon>
        <taxon>Bacillati</taxon>
        <taxon>Actinomycetota</taxon>
        <taxon>Actinomycetes</taxon>
        <taxon>Pseudonocardiales</taxon>
        <taxon>Pseudonocardiaceae</taxon>
        <taxon>Pseudonocardia</taxon>
    </lineage>
</organism>
<dbReference type="Pfam" id="PF00106">
    <property type="entry name" value="adh_short"/>
    <property type="match status" value="1"/>
</dbReference>
<dbReference type="PRINTS" id="PR00081">
    <property type="entry name" value="GDHRDH"/>
</dbReference>
<sequence>MLITGAAGGIGSAAVRLLAERGHRVFAGVRRPAPALDGLPRVEQLPFDVTDPDAVAAAADAVSAAVGGLRAVVNNAGLIVQGPQELLPPADLRLQFEVNTFAPVYVTQAFLPLLRRGHGRVINVSAPTANTPIPFMGPISASKAALASLSSALRTELAAWDIPVVLVEPDSTDTPIWAKTDASTRRSLDAADQARAALYAPHLEAIAAATAAQKLGPVEPAAKAILAAVEARTPKRRYFVGRARALSTLSKLPDGLRERLIAQTFGLSGLARAMPAGSAGRS</sequence>
<accession>A0ABW4FDW5</accession>
<dbReference type="EMBL" id="JBHUCP010000002">
    <property type="protein sequence ID" value="MFD1528328.1"/>
    <property type="molecule type" value="Genomic_DNA"/>
</dbReference>
<dbReference type="InterPro" id="IPR002347">
    <property type="entry name" value="SDR_fam"/>
</dbReference>
<dbReference type="PANTHER" id="PTHR43313">
    <property type="entry name" value="SHORT-CHAIN DEHYDROGENASE/REDUCTASE FAMILY 9C"/>
    <property type="match status" value="1"/>
</dbReference>
<gene>
    <name evidence="2" type="ORF">ACFSCY_02635</name>
</gene>
<evidence type="ECO:0000256" key="1">
    <source>
        <dbReference type="RuleBase" id="RU000363"/>
    </source>
</evidence>
<comment type="caution">
    <text evidence="2">The sequence shown here is derived from an EMBL/GenBank/DDBJ whole genome shotgun (WGS) entry which is preliminary data.</text>
</comment>
<dbReference type="PANTHER" id="PTHR43313:SF1">
    <property type="entry name" value="3BETA-HYDROXYSTEROID DEHYDROGENASE DHS-16"/>
    <property type="match status" value="1"/>
</dbReference>
<reference evidence="3" key="1">
    <citation type="journal article" date="2019" name="Int. J. Syst. Evol. Microbiol.">
        <title>The Global Catalogue of Microorganisms (GCM) 10K type strain sequencing project: providing services to taxonomists for standard genome sequencing and annotation.</title>
        <authorList>
            <consortium name="The Broad Institute Genomics Platform"/>
            <consortium name="The Broad Institute Genome Sequencing Center for Infectious Disease"/>
            <person name="Wu L."/>
            <person name="Ma J."/>
        </authorList>
    </citation>
    <scope>NUCLEOTIDE SEQUENCE [LARGE SCALE GENOMIC DNA]</scope>
    <source>
        <strain evidence="3">JCM 12165</strain>
    </source>
</reference>
<dbReference type="PRINTS" id="PR00080">
    <property type="entry name" value="SDRFAMILY"/>
</dbReference>
<name>A0ABW4FDW5_9PSEU</name>